<keyword evidence="3" id="KW-1185">Reference proteome</keyword>
<feature type="compositionally biased region" description="Basic residues" evidence="1">
    <location>
        <begin position="224"/>
        <end position="233"/>
    </location>
</feature>
<dbReference type="AlphaFoldDB" id="A0AAV9J2N7"/>
<feature type="region of interest" description="Disordered" evidence="1">
    <location>
        <begin position="224"/>
        <end position="245"/>
    </location>
</feature>
<protein>
    <submittedName>
        <fullName evidence="2">Uncharacterized protein</fullName>
    </submittedName>
</protein>
<dbReference type="EMBL" id="JANCYW010000019">
    <property type="protein sequence ID" value="KAK4538613.1"/>
    <property type="molecule type" value="Genomic_DNA"/>
</dbReference>
<gene>
    <name evidence="2" type="ORF">CDCA_CDCA19G4638</name>
</gene>
<evidence type="ECO:0000313" key="3">
    <source>
        <dbReference type="Proteomes" id="UP001301350"/>
    </source>
</evidence>
<dbReference type="Proteomes" id="UP001301350">
    <property type="component" value="Unassembled WGS sequence"/>
</dbReference>
<name>A0AAV9J2N7_CYACA</name>
<accession>A0AAV9J2N7</accession>
<evidence type="ECO:0000313" key="2">
    <source>
        <dbReference type="EMBL" id="KAK4538613.1"/>
    </source>
</evidence>
<comment type="caution">
    <text evidence="2">The sequence shown here is derived from an EMBL/GenBank/DDBJ whole genome shotgun (WGS) entry which is preliminary data.</text>
</comment>
<feature type="region of interest" description="Disordered" evidence="1">
    <location>
        <begin position="36"/>
        <end position="92"/>
    </location>
</feature>
<sequence length="582" mass="64890">MASATPIAGAALSRRRDAEVVDWSLAWQAAATARPWRRPNWRRRSPTCGRTRRPGPSHRLPVLLSKVSEPGQRETLNPASTRRRNAPRSRTLQQAVRAVEVVRARARHDIELTLRFGRRLATDARFAAEVAGGVADIAWQRLRWATQSWQRLLGATADTTDSDTPDDASGRRSMTRNHRSPSSPILHTPWGSARTEDVVWQLRKVWNTIVTVFAWHHHHHHHHHTELHNRRSHSNTLPLATPPSPSSTSWQMLASFTHARPRPSVTAWRAAWTRPPAVRPSAHAMQQWVPQWIDHLRQRHQRNALVKWPAEAWLQQAAAARNSVLSAASVTLVAQLGAGASAIDAGVAGVSTLLTYALLSRVLASRSLPRDWFRPTTPAPRRPQSKSLALVARLMQYNRGVVRKEAMTDAHPLPMSALDAHAPPVARSTRRRWPLWPPFRQALQAPPAPMSSSDASAVDDVALATTAVDGALAPEAAALAQRATDANTLDETDACRPSTVVDTFSRDLPLEPSFLQKLIMFLDHLLFQFEHRTFNVLLRASEMGLFGAVPALVRRLSGRSATERELLRTFQRAVDDSPLRRL</sequence>
<feature type="compositionally biased region" description="Basic residues" evidence="1">
    <location>
        <begin position="36"/>
        <end position="56"/>
    </location>
</feature>
<evidence type="ECO:0000256" key="1">
    <source>
        <dbReference type="SAM" id="MobiDB-lite"/>
    </source>
</evidence>
<organism evidence="2 3">
    <name type="scientific">Cyanidium caldarium</name>
    <name type="common">Red alga</name>
    <dbReference type="NCBI Taxonomy" id="2771"/>
    <lineage>
        <taxon>Eukaryota</taxon>
        <taxon>Rhodophyta</taxon>
        <taxon>Bangiophyceae</taxon>
        <taxon>Cyanidiales</taxon>
        <taxon>Cyanidiaceae</taxon>
        <taxon>Cyanidium</taxon>
    </lineage>
</organism>
<reference evidence="2 3" key="1">
    <citation type="submission" date="2022-07" db="EMBL/GenBank/DDBJ databases">
        <title>Genome-wide signatures of adaptation to extreme environments.</title>
        <authorList>
            <person name="Cho C.H."/>
            <person name="Yoon H.S."/>
        </authorList>
    </citation>
    <scope>NUCLEOTIDE SEQUENCE [LARGE SCALE GENOMIC DNA]</scope>
    <source>
        <strain evidence="2 3">DBV 063 E5</strain>
    </source>
</reference>
<feature type="region of interest" description="Disordered" evidence="1">
    <location>
        <begin position="156"/>
        <end position="189"/>
    </location>
</feature>
<proteinExistence type="predicted"/>